<dbReference type="EMBL" id="JBHLXE010000038">
    <property type="protein sequence ID" value="MFC0179217.1"/>
    <property type="molecule type" value="Genomic_DNA"/>
</dbReference>
<evidence type="ECO:0000313" key="3">
    <source>
        <dbReference type="Proteomes" id="UP001589758"/>
    </source>
</evidence>
<proteinExistence type="predicted"/>
<organism evidence="2 3">
    <name type="scientific">Thorsellia kenyensis</name>
    <dbReference type="NCBI Taxonomy" id="1549888"/>
    <lineage>
        <taxon>Bacteria</taxon>
        <taxon>Pseudomonadati</taxon>
        <taxon>Pseudomonadota</taxon>
        <taxon>Gammaproteobacteria</taxon>
        <taxon>Enterobacterales</taxon>
        <taxon>Thorselliaceae</taxon>
        <taxon>Thorsellia</taxon>
    </lineage>
</organism>
<keyword evidence="1" id="KW-1133">Transmembrane helix</keyword>
<feature type="transmembrane region" description="Helical" evidence="1">
    <location>
        <begin position="168"/>
        <end position="190"/>
    </location>
</feature>
<protein>
    <submittedName>
        <fullName evidence="2">ZIP family metal transporter</fullName>
    </submittedName>
</protein>
<keyword evidence="1" id="KW-0472">Membrane</keyword>
<evidence type="ECO:0000313" key="2">
    <source>
        <dbReference type="EMBL" id="MFC0179217.1"/>
    </source>
</evidence>
<gene>
    <name evidence="2" type="ORF">ACFFIT_03735</name>
</gene>
<feature type="transmembrane region" description="Helical" evidence="1">
    <location>
        <begin position="6"/>
        <end position="29"/>
    </location>
</feature>
<feature type="transmembrane region" description="Helical" evidence="1">
    <location>
        <begin position="36"/>
        <end position="57"/>
    </location>
</feature>
<dbReference type="Proteomes" id="UP001589758">
    <property type="component" value="Unassembled WGS sequence"/>
</dbReference>
<comment type="caution">
    <text evidence="2">The sequence shown here is derived from an EMBL/GenBank/DDBJ whole genome shotgun (WGS) entry which is preliminary data.</text>
</comment>
<name>A0ABV6C9F7_9GAMM</name>
<sequence>MDAAIILKALSFGLLSASSLVIGASLGYFLNFSKKIIATSLSYGSGVLIAAVCFSQIPEARHLASTAIVLLGLFLGTIVFILAGKSLSLIQKRNASKKSNSPNSNIALLLAIGALLDGIPESLSLGLGFLDGGELSHVLLIAIFLSNLPEGLSSASSMKQSGKSASQIFCLWGGIALVCSLSAAAAPLFLHDVNPMILGFIIAFSAGAILCMVVDSMIIEAFETTHDWTGLVFVLGFITAYAIH</sequence>
<dbReference type="RefSeq" id="WP_385876314.1">
    <property type="nucleotide sequence ID" value="NZ_JBHLXE010000038.1"/>
</dbReference>
<accession>A0ABV6C9F7</accession>
<keyword evidence="3" id="KW-1185">Reference proteome</keyword>
<feature type="transmembrane region" description="Helical" evidence="1">
    <location>
        <begin position="196"/>
        <end position="214"/>
    </location>
</feature>
<feature type="transmembrane region" description="Helical" evidence="1">
    <location>
        <begin position="63"/>
        <end position="84"/>
    </location>
</feature>
<feature type="transmembrane region" description="Helical" evidence="1">
    <location>
        <begin position="105"/>
        <end position="129"/>
    </location>
</feature>
<reference evidence="2 3" key="1">
    <citation type="submission" date="2024-09" db="EMBL/GenBank/DDBJ databases">
        <authorList>
            <person name="Sun Q."/>
            <person name="Mori K."/>
        </authorList>
    </citation>
    <scope>NUCLEOTIDE SEQUENCE [LARGE SCALE GENOMIC DNA]</scope>
    <source>
        <strain evidence="2 3">CCM 8545</strain>
    </source>
</reference>
<keyword evidence="1" id="KW-0812">Transmembrane</keyword>
<evidence type="ECO:0000256" key="1">
    <source>
        <dbReference type="SAM" id="Phobius"/>
    </source>
</evidence>
<feature type="transmembrane region" description="Helical" evidence="1">
    <location>
        <begin position="226"/>
        <end position="243"/>
    </location>
</feature>